<dbReference type="EMBL" id="KT149390">
    <property type="protein sequence ID" value="ALO75855.1"/>
    <property type="molecule type" value="Genomic_DNA"/>
</dbReference>
<organism evidence="1">
    <name type="scientific">Lactiplantibacillus plantarum</name>
    <name type="common">Lactobacillus plantarum</name>
    <dbReference type="NCBI Taxonomy" id="1590"/>
    <lineage>
        <taxon>Bacteria</taxon>
        <taxon>Bacillati</taxon>
        <taxon>Bacillota</taxon>
        <taxon>Bacilli</taxon>
        <taxon>Lactobacillales</taxon>
        <taxon>Lactobacillaceae</taxon>
        <taxon>Lactiplantibacillus</taxon>
    </lineage>
</organism>
<reference evidence="1" key="1">
    <citation type="submission" date="2015-06" db="EMBL/GenBank/DDBJ databases">
        <title>Sequence analysis and characterization of plasmids derived from Lactobacillus plantarum BM4.</title>
        <authorList>
            <person name="Xie Y."/>
            <person name="Zhang H."/>
            <person name="Jin J."/>
        </authorList>
    </citation>
    <scope>NUCLEOTIDE SEQUENCE</scope>
    <source>
        <strain evidence="1">BM4</strain>
        <plasmid evidence="1">pBM4</plasmid>
    </source>
</reference>
<dbReference type="RefSeq" id="WP_172686701.1">
    <property type="nucleotide sequence ID" value="NZ_KT149390.1"/>
</dbReference>
<name>A0A0S2MMH3_LACPN</name>
<evidence type="ECO:0000313" key="1">
    <source>
        <dbReference type="EMBL" id="ALO75855.1"/>
    </source>
</evidence>
<sequence>MAYLKQKDYLYTKNDPKASKEDTLSLLDQVTEQNELLENIKKEFPLNEDLDIGGTKIAINVFNEIDNKKYDYNLSLNNLINLDFKRVATGNNNYRLVFSVVSEKDNKILIPNVETIYDAKKKLLDLLLEINKFSDFMLKNDKRKELVDELTSLSKDEDINNKIFNFRFISSKDADIEHEFLRSVVTQNRYKTYDNPIILYISLILIHNLSKNTNKDFYLDSMHVSDSTLDASFLEKAGVKIGNGIIVTTGLIISNSELGDGAAKFNAVYKVENTDGKKVTVIRDELATINHGNNPDTIKEKLKKLENLEQNRKDTILAVKEIKWSKKIKRDDVLKLMALISHVRNVPSRLKDSMKKSIDKIDLTKQAYNVIEIFDKLDGFLEEEDPDITLILESKFNEWLTKL</sequence>
<dbReference type="AlphaFoldDB" id="A0A0S2MMH3"/>
<proteinExistence type="predicted"/>
<accession>A0A0S2MMH3</accession>
<keyword evidence="1" id="KW-0614">Plasmid</keyword>
<protein>
    <submittedName>
        <fullName evidence="1">Uncharacterized protein</fullName>
    </submittedName>
</protein>
<geneLocation type="plasmid" evidence="1">
    <name>pBM4</name>
</geneLocation>